<proteinExistence type="predicted"/>
<dbReference type="AlphaFoldDB" id="D6X488"/>
<protein>
    <submittedName>
        <fullName evidence="1">Uncharacterized protein</fullName>
    </submittedName>
</protein>
<name>D6X488_TRICA</name>
<reference evidence="1 2" key="1">
    <citation type="journal article" date="2008" name="Nature">
        <title>The genome of the model beetle and pest Tribolium castaneum.</title>
        <authorList>
            <consortium name="Tribolium Genome Sequencing Consortium"/>
            <person name="Richards S."/>
            <person name="Gibbs R.A."/>
            <person name="Weinstock G.M."/>
            <person name="Brown S.J."/>
            <person name="Denell R."/>
            <person name="Beeman R.W."/>
            <person name="Gibbs R."/>
            <person name="Beeman R.W."/>
            <person name="Brown S.J."/>
            <person name="Bucher G."/>
            <person name="Friedrich M."/>
            <person name="Grimmelikhuijzen C.J."/>
            <person name="Klingler M."/>
            <person name="Lorenzen M."/>
            <person name="Richards S."/>
            <person name="Roth S."/>
            <person name="Schroder R."/>
            <person name="Tautz D."/>
            <person name="Zdobnov E.M."/>
            <person name="Muzny D."/>
            <person name="Gibbs R.A."/>
            <person name="Weinstock G.M."/>
            <person name="Attaway T."/>
            <person name="Bell S."/>
            <person name="Buhay C.J."/>
            <person name="Chandrabose M.N."/>
            <person name="Chavez D."/>
            <person name="Clerk-Blankenburg K.P."/>
            <person name="Cree A."/>
            <person name="Dao M."/>
            <person name="Davis C."/>
            <person name="Chacko J."/>
            <person name="Dinh H."/>
            <person name="Dugan-Rocha S."/>
            <person name="Fowler G."/>
            <person name="Garner T.T."/>
            <person name="Garnes J."/>
            <person name="Gnirke A."/>
            <person name="Hawes A."/>
            <person name="Hernandez J."/>
            <person name="Hines S."/>
            <person name="Holder M."/>
            <person name="Hume J."/>
            <person name="Jhangiani S.N."/>
            <person name="Joshi V."/>
            <person name="Khan Z.M."/>
            <person name="Jackson L."/>
            <person name="Kovar C."/>
            <person name="Kowis A."/>
            <person name="Lee S."/>
            <person name="Lewis L.R."/>
            <person name="Margolis J."/>
            <person name="Morgan M."/>
            <person name="Nazareth L.V."/>
            <person name="Nguyen N."/>
            <person name="Okwuonu G."/>
            <person name="Parker D."/>
            <person name="Richards S."/>
            <person name="Ruiz S.J."/>
            <person name="Santibanez J."/>
            <person name="Savard J."/>
            <person name="Scherer S.E."/>
            <person name="Schneider B."/>
            <person name="Sodergren E."/>
            <person name="Tautz D."/>
            <person name="Vattahil S."/>
            <person name="Villasana D."/>
            <person name="White C.S."/>
            <person name="Wright R."/>
            <person name="Park Y."/>
            <person name="Beeman R.W."/>
            <person name="Lord J."/>
            <person name="Oppert B."/>
            <person name="Lorenzen M."/>
            <person name="Brown S."/>
            <person name="Wang L."/>
            <person name="Savard J."/>
            <person name="Tautz D."/>
            <person name="Richards S."/>
            <person name="Weinstock G."/>
            <person name="Gibbs R.A."/>
            <person name="Liu Y."/>
            <person name="Worley K."/>
            <person name="Weinstock G."/>
            <person name="Elsik C.G."/>
            <person name="Reese J.T."/>
            <person name="Elhaik E."/>
            <person name="Landan G."/>
            <person name="Graur D."/>
            <person name="Arensburger P."/>
            <person name="Atkinson P."/>
            <person name="Beeman R.W."/>
            <person name="Beidler J."/>
            <person name="Brown S.J."/>
            <person name="Demuth J.P."/>
            <person name="Drury D.W."/>
            <person name="Du Y.Z."/>
            <person name="Fujiwara H."/>
            <person name="Lorenzen M."/>
            <person name="Maselli V."/>
            <person name="Osanai M."/>
            <person name="Park Y."/>
            <person name="Robertson H.M."/>
            <person name="Tu Z."/>
            <person name="Wang J.J."/>
            <person name="Wang S."/>
            <person name="Richards S."/>
            <person name="Song H."/>
            <person name="Zhang L."/>
            <person name="Sodergren E."/>
            <person name="Werner D."/>
            <person name="Stanke M."/>
            <person name="Morgenstern B."/>
            <person name="Solovyev V."/>
            <person name="Kosarev P."/>
            <person name="Brown G."/>
            <person name="Chen H.C."/>
            <person name="Ermolaeva O."/>
            <person name="Hlavina W."/>
            <person name="Kapustin Y."/>
            <person name="Kiryutin B."/>
            <person name="Kitts P."/>
            <person name="Maglott D."/>
            <person name="Pruitt K."/>
            <person name="Sapojnikov V."/>
            <person name="Souvorov A."/>
            <person name="Mackey A.J."/>
            <person name="Waterhouse R.M."/>
            <person name="Wyder S."/>
            <person name="Zdobnov E.M."/>
            <person name="Zdobnov E.M."/>
            <person name="Wyder S."/>
            <person name="Kriventseva E.V."/>
            <person name="Kadowaki T."/>
            <person name="Bork P."/>
            <person name="Aranda M."/>
            <person name="Bao R."/>
            <person name="Beermann A."/>
            <person name="Berns N."/>
            <person name="Bolognesi R."/>
            <person name="Bonneton F."/>
            <person name="Bopp D."/>
            <person name="Brown S.J."/>
            <person name="Bucher G."/>
            <person name="Butts T."/>
            <person name="Chaumot A."/>
            <person name="Denell R.E."/>
            <person name="Ferrier D.E."/>
            <person name="Friedrich M."/>
            <person name="Gordon C.M."/>
            <person name="Jindra M."/>
            <person name="Klingler M."/>
            <person name="Lan Q."/>
            <person name="Lattorff H.M."/>
            <person name="Laudet V."/>
            <person name="von Levetsow C."/>
            <person name="Liu Z."/>
            <person name="Lutz R."/>
            <person name="Lynch J.A."/>
            <person name="da Fonseca R.N."/>
            <person name="Posnien N."/>
            <person name="Reuter R."/>
            <person name="Roth S."/>
            <person name="Savard J."/>
            <person name="Schinko J.B."/>
            <person name="Schmitt C."/>
            <person name="Schoppmeier M."/>
            <person name="Schroder R."/>
            <person name="Shippy T.D."/>
            <person name="Simonnet F."/>
            <person name="Marques-Souza H."/>
            <person name="Tautz D."/>
            <person name="Tomoyasu Y."/>
            <person name="Trauner J."/>
            <person name="Van der Zee M."/>
            <person name="Vervoort M."/>
            <person name="Wittkopp N."/>
            <person name="Wimmer E.A."/>
            <person name="Yang X."/>
            <person name="Jones A.K."/>
            <person name="Sattelle D.B."/>
            <person name="Ebert P.R."/>
            <person name="Nelson D."/>
            <person name="Scott J.G."/>
            <person name="Beeman R.W."/>
            <person name="Muthukrishnan S."/>
            <person name="Kramer K.J."/>
            <person name="Arakane Y."/>
            <person name="Beeman R.W."/>
            <person name="Zhu Q."/>
            <person name="Hogenkamp D."/>
            <person name="Dixit R."/>
            <person name="Oppert B."/>
            <person name="Jiang H."/>
            <person name="Zou Z."/>
            <person name="Marshall J."/>
            <person name="Elpidina E."/>
            <person name="Vinokurov K."/>
            <person name="Oppert C."/>
            <person name="Zou Z."/>
            <person name="Evans J."/>
            <person name="Lu Z."/>
            <person name="Zhao P."/>
            <person name="Sumathipala N."/>
            <person name="Altincicek B."/>
            <person name="Vilcinskas A."/>
            <person name="Williams M."/>
            <person name="Hultmark D."/>
            <person name="Hetru C."/>
            <person name="Jiang H."/>
            <person name="Grimmelikhuijzen C.J."/>
            <person name="Hauser F."/>
            <person name="Cazzamali G."/>
            <person name="Williamson M."/>
            <person name="Park Y."/>
            <person name="Li B."/>
            <person name="Tanaka Y."/>
            <person name="Predel R."/>
            <person name="Neupert S."/>
            <person name="Schachtner J."/>
            <person name="Verleyen P."/>
            <person name="Raible F."/>
            <person name="Bork P."/>
            <person name="Friedrich M."/>
            <person name="Walden K.K."/>
            <person name="Robertson H.M."/>
            <person name="Angeli S."/>
            <person name="Foret S."/>
            <person name="Bucher G."/>
            <person name="Schuetz S."/>
            <person name="Maleszka R."/>
            <person name="Wimmer E.A."/>
            <person name="Beeman R.W."/>
            <person name="Lorenzen M."/>
            <person name="Tomoyasu Y."/>
            <person name="Miller S.C."/>
            <person name="Grossmann D."/>
            <person name="Bucher G."/>
        </authorList>
    </citation>
    <scope>NUCLEOTIDE SEQUENCE [LARGE SCALE GENOMIC DNA]</scope>
    <source>
        <strain evidence="1 2">Georgia GA2</strain>
    </source>
</reference>
<evidence type="ECO:0000313" key="1">
    <source>
        <dbReference type="EMBL" id="EEZ97521.1"/>
    </source>
</evidence>
<organism evidence="1 2">
    <name type="scientific">Tribolium castaneum</name>
    <name type="common">Red flour beetle</name>
    <dbReference type="NCBI Taxonomy" id="7070"/>
    <lineage>
        <taxon>Eukaryota</taxon>
        <taxon>Metazoa</taxon>
        <taxon>Ecdysozoa</taxon>
        <taxon>Arthropoda</taxon>
        <taxon>Hexapoda</taxon>
        <taxon>Insecta</taxon>
        <taxon>Pterygota</taxon>
        <taxon>Neoptera</taxon>
        <taxon>Endopterygota</taxon>
        <taxon>Coleoptera</taxon>
        <taxon>Polyphaga</taxon>
        <taxon>Cucujiformia</taxon>
        <taxon>Tenebrionidae</taxon>
        <taxon>Tenebrionidae incertae sedis</taxon>
        <taxon>Tribolium</taxon>
    </lineage>
</organism>
<dbReference type="HOGENOM" id="CLU_1404120_0_0_1"/>
<evidence type="ECO:0000313" key="2">
    <source>
        <dbReference type="Proteomes" id="UP000007266"/>
    </source>
</evidence>
<reference evidence="1 2" key="2">
    <citation type="journal article" date="2010" name="Nucleic Acids Res.">
        <title>BeetleBase in 2010: revisions to provide comprehensive genomic information for Tribolium castaneum.</title>
        <authorList>
            <person name="Kim H.S."/>
            <person name="Murphy T."/>
            <person name="Xia J."/>
            <person name="Caragea D."/>
            <person name="Park Y."/>
            <person name="Beeman R.W."/>
            <person name="Lorenzen M.D."/>
            <person name="Butcher S."/>
            <person name="Manak J.R."/>
            <person name="Brown S.J."/>
        </authorList>
    </citation>
    <scope>NUCLEOTIDE SEQUENCE [LARGE SCALE GENOMIC DNA]</scope>
    <source>
        <strain evidence="1 2">Georgia GA2</strain>
    </source>
</reference>
<accession>D6X488</accession>
<gene>
    <name evidence="1" type="primary">GLEAN_11366</name>
    <name evidence="1" type="ORF">TcasGA2_TC011366</name>
</gene>
<sequence length="194" mass="22806">MKIRLKVALLVILTLKWFTLCIFRRSAARCLTWKVNARAFRSNFITYSSQTTNKVTGTYNQVEKIRCSLLIKVVEFTYPPARFRLIVETVNNNRVAGHESLCNFGEFEKTEDKHRVQQQHTTDDNHRYCGATASGHSSVNQRRYLPLNRSRAGFEPHVPDETRWNDHRSHDHNQRTIMRPESFYNGLYARFNIN</sequence>
<dbReference type="EMBL" id="KQ971410">
    <property type="protein sequence ID" value="EEZ97521.1"/>
    <property type="molecule type" value="Genomic_DNA"/>
</dbReference>
<dbReference type="Proteomes" id="UP000007266">
    <property type="component" value="Unassembled WGS sequence"/>
</dbReference>
<keyword evidence="2" id="KW-1185">Reference proteome</keyword>